<protein>
    <submittedName>
        <fullName evidence="2">Uncharacterized protein</fullName>
    </submittedName>
</protein>
<proteinExistence type="predicted"/>
<feature type="region of interest" description="Disordered" evidence="1">
    <location>
        <begin position="197"/>
        <end position="227"/>
    </location>
</feature>
<sequence>MEARMSQFPLATPAAAAEAHLFLALDRRCLRLDEPSGRSAPLLGHSLLSLVNRDVLDFVRAHDAHRVRQALDAVCGGLAARLVRGPHSAAVGPDAFQALASARLCRRVCPDIGGRVRAHLRTAARGCELFDIDVYAGSVAAADCAVPTLGEAYIVCRIAPSDAPSASGSSALEPAAKRHCGALDLLVAATDGGAAYTPVTPPSESPLTTESPPLASPLSGSPQLGPLPPLSTMLRLLGPI</sequence>
<dbReference type="EMBL" id="JANBUL010000260">
    <property type="protein sequence ID" value="KAJ2777919.1"/>
    <property type="molecule type" value="Genomic_DNA"/>
</dbReference>
<evidence type="ECO:0000256" key="1">
    <source>
        <dbReference type="SAM" id="MobiDB-lite"/>
    </source>
</evidence>
<gene>
    <name evidence="2" type="ORF">H4R18_004902</name>
</gene>
<dbReference type="OrthoDB" id="1555531at2759"/>
<comment type="caution">
    <text evidence="2">The sequence shown here is derived from an EMBL/GenBank/DDBJ whole genome shotgun (WGS) entry which is preliminary data.</text>
</comment>
<dbReference type="Proteomes" id="UP001140217">
    <property type="component" value="Unassembled WGS sequence"/>
</dbReference>
<reference evidence="2" key="1">
    <citation type="submission" date="2022-07" db="EMBL/GenBank/DDBJ databases">
        <title>Phylogenomic reconstructions and comparative analyses of Kickxellomycotina fungi.</title>
        <authorList>
            <person name="Reynolds N.K."/>
            <person name="Stajich J.E."/>
            <person name="Barry K."/>
            <person name="Grigoriev I.V."/>
            <person name="Crous P."/>
            <person name="Smith M.E."/>
        </authorList>
    </citation>
    <scope>NUCLEOTIDE SEQUENCE</scope>
    <source>
        <strain evidence="2">NBRC 105414</strain>
    </source>
</reference>
<accession>A0A9W8HAA9</accession>
<dbReference type="AlphaFoldDB" id="A0A9W8HAA9"/>
<evidence type="ECO:0000313" key="2">
    <source>
        <dbReference type="EMBL" id="KAJ2777919.1"/>
    </source>
</evidence>
<evidence type="ECO:0000313" key="3">
    <source>
        <dbReference type="Proteomes" id="UP001140217"/>
    </source>
</evidence>
<keyword evidence="3" id="KW-1185">Reference proteome</keyword>
<feature type="compositionally biased region" description="Low complexity" evidence="1">
    <location>
        <begin position="205"/>
        <end position="224"/>
    </location>
</feature>
<name>A0A9W8HAA9_9FUNG</name>
<organism evidence="2 3">
    <name type="scientific">Coemansia javaensis</name>
    <dbReference type="NCBI Taxonomy" id="2761396"/>
    <lineage>
        <taxon>Eukaryota</taxon>
        <taxon>Fungi</taxon>
        <taxon>Fungi incertae sedis</taxon>
        <taxon>Zoopagomycota</taxon>
        <taxon>Kickxellomycotina</taxon>
        <taxon>Kickxellomycetes</taxon>
        <taxon>Kickxellales</taxon>
        <taxon>Kickxellaceae</taxon>
        <taxon>Coemansia</taxon>
    </lineage>
</organism>